<accession>A0AA36IZ69</accession>
<feature type="compositionally biased region" description="Low complexity" evidence="1">
    <location>
        <begin position="403"/>
        <end position="414"/>
    </location>
</feature>
<sequence length="420" mass="46665">MSDAKAQGVADAVMGQSNTDAGRMEVLKQLMEQQSVGDWRFLRLETSSSSSEEPVESEPLAKKPKIEVRRMNRVEMQEELKAQGEPVEPGATVNQLRSQLVTARKSVETPMGAAEVQEPLPDKVETPVDAAEMQQVETEGQEPLPHKVKTPVDAAGETAHAAQKPEESRWSPAPSRACTYKDLFFFLAECAANSWNRALQVDGDEYRGLLMTQDGYLIDVRTMDAQLAKQEHVITKCLGVTYPRELFAMLGRGLDLEACLQQVKDFESGVGQGYGTVDMPPELSGKLLKLFEHPALEACKVLYSYWENMAVTLWLMKWAAHRLCGTSQLEEFHIYLGGSKNGKSWWIAQLQALFGTYCAMPDSDLLTRFNSQQATPQHMQLRGARLLPFARSGLHGPTFNGRTHSTTPSSSLTSAAWARW</sequence>
<dbReference type="EMBL" id="CAUJNA010003240">
    <property type="protein sequence ID" value="CAJ1396693.1"/>
    <property type="molecule type" value="Genomic_DNA"/>
</dbReference>
<gene>
    <name evidence="2" type="ORF">EVOR1521_LOCUS20875</name>
</gene>
<comment type="caution">
    <text evidence="2">The sequence shown here is derived from an EMBL/GenBank/DDBJ whole genome shotgun (WGS) entry which is preliminary data.</text>
</comment>
<feature type="region of interest" description="Disordered" evidence="1">
    <location>
        <begin position="46"/>
        <end position="67"/>
    </location>
</feature>
<name>A0AA36IZ69_9DINO</name>
<evidence type="ECO:0008006" key="4">
    <source>
        <dbReference type="Google" id="ProtNLM"/>
    </source>
</evidence>
<feature type="region of interest" description="Disordered" evidence="1">
    <location>
        <begin position="398"/>
        <end position="420"/>
    </location>
</feature>
<evidence type="ECO:0000256" key="1">
    <source>
        <dbReference type="SAM" id="MobiDB-lite"/>
    </source>
</evidence>
<organism evidence="2 3">
    <name type="scientific">Effrenium voratum</name>
    <dbReference type="NCBI Taxonomy" id="2562239"/>
    <lineage>
        <taxon>Eukaryota</taxon>
        <taxon>Sar</taxon>
        <taxon>Alveolata</taxon>
        <taxon>Dinophyceae</taxon>
        <taxon>Suessiales</taxon>
        <taxon>Symbiodiniaceae</taxon>
        <taxon>Effrenium</taxon>
    </lineage>
</organism>
<protein>
    <recommendedName>
        <fullName evidence="4">SF3 helicase domain-containing protein</fullName>
    </recommendedName>
</protein>
<dbReference type="AlphaFoldDB" id="A0AA36IZ69"/>
<evidence type="ECO:0000313" key="3">
    <source>
        <dbReference type="Proteomes" id="UP001178507"/>
    </source>
</evidence>
<evidence type="ECO:0000313" key="2">
    <source>
        <dbReference type="EMBL" id="CAJ1396693.1"/>
    </source>
</evidence>
<reference evidence="2" key="1">
    <citation type="submission" date="2023-08" db="EMBL/GenBank/DDBJ databases">
        <authorList>
            <person name="Chen Y."/>
            <person name="Shah S."/>
            <person name="Dougan E. K."/>
            <person name="Thang M."/>
            <person name="Chan C."/>
        </authorList>
    </citation>
    <scope>NUCLEOTIDE SEQUENCE</scope>
</reference>
<keyword evidence="3" id="KW-1185">Reference proteome</keyword>
<proteinExistence type="predicted"/>
<feature type="region of interest" description="Disordered" evidence="1">
    <location>
        <begin position="154"/>
        <end position="174"/>
    </location>
</feature>
<dbReference type="Proteomes" id="UP001178507">
    <property type="component" value="Unassembled WGS sequence"/>
</dbReference>